<dbReference type="Proteomes" id="UP001321305">
    <property type="component" value="Chromosome"/>
</dbReference>
<dbReference type="InterPro" id="IPR014973">
    <property type="entry name" value="DUF1835"/>
</dbReference>
<dbReference type="Pfam" id="PF08874">
    <property type="entry name" value="DUF1835"/>
    <property type="match status" value="1"/>
</dbReference>
<dbReference type="Pfam" id="PF12395">
    <property type="entry name" value="DUF3658"/>
    <property type="match status" value="1"/>
</dbReference>
<accession>A0ABZ2ENA7</accession>
<keyword evidence="4" id="KW-1185">Reference proteome</keyword>
<feature type="domain" description="DUF1835" evidence="1">
    <location>
        <begin position="2"/>
        <end position="124"/>
    </location>
</feature>
<gene>
    <name evidence="3" type="ORF">PIECOFPK_02822</name>
</gene>
<evidence type="ECO:0000259" key="1">
    <source>
        <dbReference type="Pfam" id="PF08874"/>
    </source>
</evidence>
<feature type="domain" description="DUF3658" evidence="2">
    <location>
        <begin position="157"/>
        <end position="256"/>
    </location>
</feature>
<dbReference type="RefSeq" id="WP_409966186.1">
    <property type="nucleotide sequence ID" value="NZ_CP144143.1"/>
</dbReference>
<sequence length="283" mass="33172">MIHIVFNEAEVALMQKVQELDETLAGPVIQIKDDYSVGPIASIYETEGYQQRRDWWNALLEHSPYKDQLNMVDDKLTVHNLIKMLQENPEEEAWIWMGQNQHDVCGYYWLMPQLREFQGRVMILYMNNLPFINEKGNIFYPSWLYEIQPSEFLKAKKLARPITLSEYEVDPDEWLKLTQENAMVRILEGGKKIISKGEDYYDAEILKNITGEWQKASRVLQNTLNRMKVKTSDVFLMWRVKTLIEEGKLLAEGDLNKDWKSFDIKLSGNNKQAVENTAQTESL</sequence>
<evidence type="ECO:0008006" key="5">
    <source>
        <dbReference type="Google" id="ProtNLM"/>
    </source>
</evidence>
<proteinExistence type="predicted"/>
<reference evidence="4" key="1">
    <citation type="submission" date="2024-01" db="EMBL/GenBank/DDBJ databases">
        <title>Mycovorax composti gen. nov. sp. nov., a member of the family Chitinophagaceae isolated from button mushroom compost.</title>
        <authorList>
            <person name="Thai M."/>
            <person name="Bell T.L."/>
            <person name="Kertesz M.A."/>
        </authorList>
    </citation>
    <scope>NUCLEOTIDE SEQUENCE [LARGE SCALE GENOMIC DNA]</scope>
    <source>
        <strain evidence="4">C216</strain>
    </source>
</reference>
<name>A0ABZ2ENA7_9BACT</name>
<evidence type="ECO:0000259" key="2">
    <source>
        <dbReference type="Pfam" id="PF12395"/>
    </source>
</evidence>
<evidence type="ECO:0000313" key="3">
    <source>
        <dbReference type="EMBL" id="WWC85079.1"/>
    </source>
</evidence>
<dbReference type="EMBL" id="CP144143">
    <property type="protein sequence ID" value="WWC85079.1"/>
    <property type="molecule type" value="Genomic_DNA"/>
</dbReference>
<protein>
    <recommendedName>
        <fullName evidence="5">DUF1835 domain-containing protein</fullName>
    </recommendedName>
</protein>
<evidence type="ECO:0000313" key="4">
    <source>
        <dbReference type="Proteomes" id="UP001321305"/>
    </source>
</evidence>
<organism evidence="3 4">
    <name type="scientific">Mycovorax composti</name>
    <dbReference type="NCBI Taxonomy" id="2962693"/>
    <lineage>
        <taxon>Bacteria</taxon>
        <taxon>Pseudomonadati</taxon>
        <taxon>Bacteroidota</taxon>
        <taxon>Chitinophagia</taxon>
        <taxon>Chitinophagales</taxon>
        <taxon>Chitinophagaceae</taxon>
        <taxon>Mycovorax</taxon>
    </lineage>
</organism>
<dbReference type="InterPro" id="IPR022123">
    <property type="entry name" value="DUF3658"/>
</dbReference>